<keyword evidence="1" id="KW-0472">Membrane</keyword>
<name>A0A2M3ZMD2_9DIPT</name>
<proteinExistence type="predicted"/>
<accession>A0A2M3ZMD2</accession>
<keyword evidence="1" id="KW-0812">Transmembrane</keyword>
<sequence length="73" mass="8486">MRTYPLLIAELSSLSWREILFWTIELPLCALAGRYYYSIHTDTVLSTVIVGASFSLAPLGFVETFLFRFRRHK</sequence>
<dbReference type="EMBL" id="GGFM01008918">
    <property type="protein sequence ID" value="MBW29669.1"/>
    <property type="molecule type" value="Transcribed_RNA"/>
</dbReference>
<evidence type="ECO:0000256" key="1">
    <source>
        <dbReference type="SAM" id="Phobius"/>
    </source>
</evidence>
<evidence type="ECO:0000313" key="2">
    <source>
        <dbReference type="EMBL" id="MBW29669.1"/>
    </source>
</evidence>
<keyword evidence="1" id="KW-1133">Transmembrane helix</keyword>
<protein>
    <submittedName>
        <fullName evidence="2">Putative secreted peptide</fullName>
    </submittedName>
</protein>
<organism evidence="2">
    <name type="scientific">Anopheles braziliensis</name>
    <dbReference type="NCBI Taxonomy" id="58242"/>
    <lineage>
        <taxon>Eukaryota</taxon>
        <taxon>Metazoa</taxon>
        <taxon>Ecdysozoa</taxon>
        <taxon>Arthropoda</taxon>
        <taxon>Hexapoda</taxon>
        <taxon>Insecta</taxon>
        <taxon>Pterygota</taxon>
        <taxon>Neoptera</taxon>
        <taxon>Endopterygota</taxon>
        <taxon>Diptera</taxon>
        <taxon>Nematocera</taxon>
        <taxon>Culicoidea</taxon>
        <taxon>Culicidae</taxon>
        <taxon>Anophelinae</taxon>
        <taxon>Anopheles</taxon>
    </lineage>
</organism>
<feature type="transmembrane region" description="Helical" evidence="1">
    <location>
        <begin position="43"/>
        <end position="67"/>
    </location>
</feature>
<reference evidence="2" key="1">
    <citation type="submission" date="2018-01" db="EMBL/GenBank/DDBJ databases">
        <title>An insight into the sialome of Amazonian anophelines.</title>
        <authorList>
            <person name="Ribeiro J.M."/>
            <person name="Scarpassa V."/>
            <person name="Calvo E."/>
        </authorList>
    </citation>
    <scope>NUCLEOTIDE SEQUENCE</scope>
    <source>
        <tissue evidence="2">Salivary glands</tissue>
    </source>
</reference>
<feature type="transmembrane region" description="Helical" evidence="1">
    <location>
        <begin position="20"/>
        <end position="37"/>
    </location>
</feature>
<dbReference type="AlphaFoldDB" id="A0A2M3ZMD2"/>